<dbReference type="Pfam" id="PF00249">
    <property type="entry name" value="Myb_DNA-binding"/>
    <property type="match status" value="2"/>
</dbReference>
<evidence type="ECO:0000256" key="5">
    <source>
        <dbReference type="ARBA" id="ARBA00023163"/>
    </source>
</evidence>
<evidence type="ECO:0000256" key="4">
    <source>
        <dbReference type="ARBA" id="ARBA00023125"/>
    </source>
</evidence>
<dbReference type="OrthoDB" id="2143914at2759"/>
<evidence type="ECO:0000313" key="9">
    <source>
        <dbReference type="EMBL" id="KAJ8537745.1"/>
    </source>
</evidence>
<evidence type="ECO:0000256" key="1">
    <source>
        <dbReference type="ARBA" id="ARBA00004123"/>
    </source>
</evidence>
<dbReference type="Gene3D" id="1.10.10.60">
    <property type="entry name" value="Homeodomain-like"/>
    <property type="match status" value="2"/>
</dbReference>
<evidence type="ECO:0000313" key="10">
    <source>
        <dbReference type="Proteomes" id="UP001152561"/>
    </source>
</evidence>
<dbReference type="FunFam" id="1.10.10.60:FF:000011">
    <property type="entry name" value="Myb transcription factor"/>
    <property type="match status" value="1"/>
</dbReference>
<evidence type="ECO:0000256" key="3">
    <source>
        <dbReference type="ARBA" id="ARBA00023015"/>
    </source>
</evidence>
<dbReference type="CDD" id="cd00167">
    <property type="entry name" value="SANT"/>
    <property type="match status" value="2"/>
</dbReference>
<protein>
    <submittedName>
        <fullName evidence="9">Uncharacterized protein</fullName>
    </submittedName>
</protein>
<proteinExistence type="predicted"/>
<dbReference type="InterPro" id="IPR001005">
    <property type="entry name" value="SANT/Myb"/>
</dbReference>
<feature type="domain" description="Myb-like" evidence="7">
    <location>
        <begin position="56"/>
        <end position="106"/>
    </location>
</feature>
<dbReference type="GO" id="GO:0010597">
    <property type="term" value="P:green leaf volatile biosynthetic process"/>
    <property type="evidence" value="ECO:0007669"/>
    <property type="project" value="UniProtKB-ARBA"/>
</dbReference>
<dbReference type="AlphaFoldDB" id="A0A9Q1R2R5"/>
<comment type="caution">
    <text evidence="9">The sequence shown here is derived from an EMBL/GenBank/DDBJ whole genome shotgun (WGS) entry which is preliminary data.</text>
</comment>
<evidence type="ECO:0000256" key="2">
    <source>
        <dbReference type="ARBA" id="ARBA00022737"/>
    </source>
</evidence>
<keyword evidence="5" id="KW-0804">Transcription</keyword>
<dbReference type="SMART" id="SM00717">
    <property type="entry name" value="SANT"/>
    <property type="match status" value="2"/>
</dbReference>
<feature type="domain" description="Myb-like" evidence="7">
    <location>
        <begin position="3"/>
        <end position="55"/>
    </location>
</feature>
<dbReference type="SUPFAM" id="SSF46689">
    <property type="entry name" value="Homeodomain-like"/>
    <property type="match status" value="1"/>
</dbReference>
<keyword evidence="10" id="KW-1185">Reference proteome</keyword>
<dbReference type="Proteomes" id="UP001152561">
    <property type="component" value="Unassembled WGS sequence"/>
</dbReference>
<dbReference type="GO" id="GO:0003700">
    <property type="term" value="F:DNA-binding transcription factor activity"/>
    <property type="evidence" value="ECO:0007669"/>
    <property type="project" value="InterPro"/>
</dbReference>
<dbReference type="PANTHER" id="PTHR45675">
    <property type="entry name" value="MYB TRANSCRIPTION FACTOR-RELATED-RELATED"/>
    <property type="match status" value="1"/>
</dbReference>
<dbReference type="PANTHER" id="PTHR45675:SF114">
    <property type="entry name" value="TRANSCRIPTION FACTOR MYB48-LIKE"/>
    <property type="match status" value="1"/>
</dbReference>
<comment type="subcellular location">
    <subcellularLocation>
        <location evidence="1">Nucleus</location>
    </subcellularLocation>
</comment>
<keyword evidence="3" id="KW-0805">Transcription regulation</keyword>
<gene>
    <name evidence="9" type="ORF">K7X08_014285</name>
</gene>
<dbReference type="InterPro" id="IPR009057">
    <property type="entry name" value="Homeodomain-like_sf"/>
</dbReference>
<reference evidence="10" key="1">
    <citation type="journal article" date="2023" name="Proc. Natl. Acad. Sci. U.S.A.">
        <title>Genomic and structural basis for evolution of tropane alkaloid biosynthesis.</title>
        <authorList>
            <person name="Wanga Y.-J."/>
            <person name="Taina T."/>
            <person name="Yua J.-Y."/>
            <person name="Lia J."/>
            <person name="Xua B."/>
            <person name="Chenc J."/>
            <person name="D'Auriad J.C."/>
            <person name="Huanga J.-P."/>
            <person name="Huanga S.-X."/>
        </authorList>
    </citation>
    <scope>NUCLEOTIDE SEQUENCE [LARGE SCALE GENOMIC DNA]</scope>
    <source>
        <strain evidence="10">cv. KIB-2019</strain>
    </source>
</reference>
<keyword evidence="2" id="KW-0677">Repeat</keyword>
<evidence type="ECO:0000256" key="6">
    <source>
        <dbReference type="ARBA" id="ARBA00023242"/>
    </source>
</evidence>
<sequence length="216" mass="25123">MQEGKLRKGPWLDKEDERLAYVVAILGERRWDALAKASGLRRSGKSCRLRWMNYLRPNLKHGHITEDEDHLIIKLQKQLGNKWSKIAKQLPGRTDNEIKNYWRSHLRKKALIYEQECSGSNTTSSNSEPKSSYGKYDNCSSADSLDATEVSKNSSNETRLLDWMIPSWSYEQSQMEHHMYFCRLNLCSCNYPHCSSSEDNFNISTWDDTSSSSIWE</sequence>
<accession>A0A9Q1R2R5</accession>
<dbReference type="PROSITE" id="PS51294">
    <property type="entry name" value="HTH_MYB"/>
    <property type="match status" value="2"/>
</dbReference>
<evidence type="ECO:0000259" key="8">
    <source>
        <dbReference type="PROSITE" id="PS51294"/>
    </source>
</evidence>
<feature type="domain" description="HTH myb-type" evidence="8">
    <location>
        <begin position="1"/>
        <end position="55"/>
    </location>
</feature>
<organism evidence="9 10">
    <name type="scientific">Anisodus acutangulus</name>
    <dbReference type="NCBI Taxonomy" id="402998"/>
    <lineage>
        <taxon>Eukaryota</taxon>
        <taxon>Viridiplantae</taxon>
        <taxon>Streptophyta</taxon>
        <taxon>Embryophyta</taxon>
        <taxon>Tracheophyta</taxon>
        <taxon>Spermatophyta</taxon>
        <taxon>Magnoliopsida</taxon>
        <taxon>eudicotyledons</taxon>
        <taxon>Gunneridae</taxon>
        <taxon>Pentapetalae</taxon>
        <taxon>asterids</taxon>
        <taxon>lamiids</taxon>
        <taxon>Solanales</taxon>
        <taxon>Solanaceae</taxon>
        <taxon>Solanoideae</taxon>
        <taxon>Hyoscyameae</taxon>
        <taxon>Anisodus</taxon>
    </lineage>
</organism>
<feature type="domain" description="HTH myb-type" evidence="8">
    <location>
        <begin position="56"/>
        <end position="110"/>
    </location>
</feature>
<dbReference type="EMBL" id="JAJAGQ010000017">
    <property type="protein sequence ID" value="KAJ8537745.1"/>
    <property type="molecule type" value="Genomic_DNA"/>
</dbReference>
<name>A0A9Q1R2R5_9SOLA</name>
<dbReference type="PROSITE" id="PS50090">
    <property type="entry name" value="MYB_LIKE"/>
    <property type="match status" value="2"/>
</dbReference>
<dbReference type="GO" id="GO:0005634">
    <property type="term" value="C:nucleus"/>
    <property type="evidence" value="ECO:0007669"/>
    <property type="project" value="UniProtKB-SubCell"/>
</dbReference>
<dbReference type="InterPro" id="IPR044676">
    <property type="entry name" value="EOBI/EOBII-like_plant"/>
</dbReference>
<evidence type="ECO:0000259" key="7">
    <source>
        <dbReference type="PROSITE" id="PS50090"/>
    </source>
</evidence>
<dbReference type="InterPro" id="IPR017930">
    <property type="entry name" value="Myb_dom"/>
</dbReference>
<dbReference type="GO" id="GO:0000976">
    <property type="term" value="F:transcription cis-regulatory region binding"/>
    <property type="evidence" value="ECO:0007669"/>
    <property type="project" value="UniProtKB-ARBA"/>
</dbReference>
<keyword evidence="4" id="KW-0238">DNA-binding</keyword>
<keyword evidence="6" id="KW-0539">Nucleus</keyword>